<proteinExistence type="predicted"/>
<dbReference type="RefSeq" id="WP_123200963.1">
    <property type="nucleotide sequence ID" value="NZ_RJMB01000007.1"/>
</dbReference>
<keyword evidence="2" id="KW-1185">Reference proteome</keyword>
<sequence>MTVSTEHTGALTTGAVTDGFDHASTSYDRLVAINPGYHRDLRVSARRLRLPDRGRGLALLDLGCGTGASTSALLRAAPEARILGVDVSRGMLDVARAKRWPDHVSFRPARAEEITPAWVREHLGGPADAVFAAYLIRNVPDPDALLSTIGAVLRPGGRVALHEYSVADSASAGLLWSAVCWGVVIPAGRVLTGRSDLFRYLWSSVREFDGRARLLRRMRDGGLEAVGCAPLPGWWYGITHTFVGRRPLPPGRDAPTVEDRRG</sequence>
<dbReference type="SUPFAM" id="SSF53335">
    <property type="entry name" value="S-adenosyl-L-methionine-dependent methyltransferases"/>
    <property type="match status" value="1"/>
</dbReference>
<dbReference type="InterPro" id="IPR029063">
    <property type="entry name" value="SAM-dependent_MTases_sf"/>
</dbReference>
<dbReference type="GO" id="GO:0032259">
    <property type="term" value="P:methylation"/>
    <property type="evidence" value="ECO:0007669"/>
    <property type="project" value="UniProtKB-KW"/>
</dbReference>
<name>A0A3N0EBW0_9ACTN</name>
<protein>
    <submittedName>
        <fullName evidence="1">Methyltransferase domain-containing protein</fullName>
    </submittedName>
</protein>
<dbReference type="AlphaFoldDB" id="A0A3N0EBW0"/>
<accession>A0A3N0EBW0</accession>
<dbReference type="CDD" id="cd02440">
    <property type="entry name" value="AdoMet_MTases"/>
    <property type="match status" value="1"/>
</dbReference>
<dbReference type="GO" id="GO:0008168">
    <property type="term" value="F:methyltransferase activity"/>
    <property type="evidence" value="ECO:0007669"/>
    <property type="project" value="UniProtKB-KW"/>
</dbReference>
<dbReference type="OrthoDB" id="3286690at2"/>
<organism evidence="1 2">
    <name type="scientific">Halostreptopolyspora alba</name>
    <dbReference type="NCBI Taxonomy" id="2487137"/>
    <lineage>
        <taxon>Bacteria</taxon>
        <taxon>Bacillati</taxon>
        <taxon>Actinomycetota</taxon>
        <taxon>Actinomycetes</taxon>
        <taxon>Streptosporangiales</taxon>
        <taxon>Nocardiopsidaceae</taxon>
        <taxon>Halostreptopolyspora</taxon>
    </lineage>
</organism>
<dbReference type="EMBL" id="RJMB01000007">
    <property type="protein sequence ID" value="RNL85308.1"/>
    <property type="molecule type" value="Genomic_DNA"/>
</dbReference>
<evidence type="ECO:0000313" key="1">
    <source>
        <dbReference type="EMBL" id="RNL85308.1"/>
    </source>
</evidence>
<evidence type="ECO:0000313" key="2">
    <source>
        <dbReference type="Proteomes" id="UP000269198"/>
    </source>
</evidence>
<dbReference type="Gene3D" id="3.40.50.150">
    <property type="entry name" value="Vaccinia Virus protein VP39"/>
    <property type="match status" value="1"/>
</dbReference>
<keyword evidence="1" id="KW-0808">Transferase</keyword>
<dbReference type="Pfam" id="PF01209">
    <property type="entry name" value="Ubie_methyltran"/>
    <property type="match status" value="1"/>
</dbReference>
<reference evidence="1 2" key="1">
    <citation type="submission" date="2018-11" db="EMBL/GenBank/DDBJ databases">
        <title>The genome draft of YIM 96095.</title>
        <authorList>
            <person name="Tang S.-K."/>
            <person name="Chunyu W.-X."/>
            <person name="Feng Y.-Z."/>
        </authorList>
    </citation>
    <scope>NUCLEOTIDE SEQUENCE [LARGE SCALE GENOMIC DNA]</scope>
    <source>
        <strain evidence="1 2">YIM 96095</strain>
    </source>
</reference>
<dbReference type="Proteomes" id="UP000269198">
    <property type="component" value="Unassembled WGS sequence"/>
</dbReference>
<keyword evidence="1" id="KW-0489">Methyltransferase</keyword>
<gene>
    <name evidence="1" type="ORF">EFW17_09535</name>
</gene>
<dbReference type="PANTHER" id="PTHR43861:SF1">
    <property type="entry name" value="TRANS-ACONITATE 2-METHYLTRANSFERASE"/>
    <property type="match status" value="1"/>
</dbReference>
<comment type="caution">
    <text evidence="1">The sequence shown here is derived from an EMBL/GenBank/DDBJ whole genome shotgun (WGS) entry which is preliminary data.</text>
</comment>
<dbReference type="PANTHER" id="PTHR43861">
    <property type="entry name" value="TRANS-ACONITATE 2-METHYLTRANSFERASE-RELATED"/>
    <property type="match status" value="1"/>
</dbReference>